<dbReference type="Proteomes" id="UP000001542">
    <property type="component" value="Unassembled WGS sequence"/>
</dbReference>
<dbReference type="AlphaFoldDB" id="A2DIB6"/>
<evidence type="ECO:0000313" key="3">
    <source>
        <dbReference type="Proteomes" id="UP000001542"/>
    </source>
</evidence>
<keyword evidence="1" id="KW-0175">Coiled coil</keyword>
<dbReference type="KEGG" id="tva:5465442"/>
<feature type="coiled-coil region" evidence="1">
    <location>
        <begin position="187"/>
        <end position="214"/>
    </location>
</feature>
<evidence type="ECO:0000313" key="2">
    <source>
        <dbReference type="EMBL" id="EAY19912.1"/>
    </source>
</evidence>
<evidence type="ECO:0000256" key="1">
    <source>
        <dbReference type="SAM" id="Coils"/>
    </source>
</evidence>
<dbReference type="InParanoid" id="A2DIB6"/>
<reference evidence="2" key="1">
    <citation type="submission" date="2006-10" db="EMBL/GenBank/DDBJ databases">
        <authorList>
            <person name="Amadeo P."/>
            <person name="Zhao Q."/>
            <person name="Wortman J."/>
            <person name="Fraser-Liggett C."/>
            <person name="Carlton J."/>
        </authorList>
    </citation>
    <scope>NUCLEOTIDE SEQUENCE</scope>
    <source>
        <strain evidence="2">G3</strain>
    </source>
</reference>
<sequence length="475" mass="51376">MIIDNNIHSDFNIETEITTLKPVPTELAKLYNLVDENCNLPFVILCGAKDGTLSTLVFPNTLDVHHDISKPFISKSEPITHIVISRQTLILTGKYGTVNSISVRGQISGSIPFPVEAVSISDPNLLFVSRGHLYSAPLLNPSSFSIVASFPARIVASCSGFCITTSGALIPFEERSPITISPRSELIEFSLSRLREISEENEKLLQQISDVEANLSDSQIIKSINNGSKALEGEITLIPSISPDGRSNLVCQVKLTPIGSYSCQGLSLSLIITTATGFQDIYCLPNIQTININWELPLNITTTTAITIDLVASCRNQAAVVLENIYDIIDLSAEIDLQKVNLGSTFSSLTRNTVQNIFRIGGSIPQALLSPMARQAPTGEKWTLRVDGQNVTVVAGSKSTAMAVRAAVERRAEAKGTFSIEAADETIENLRDQADTILSSTTDEVLPIGGGIKSRVELLHENATKIANEKLMPDV</sequence>
<gene>
    <name evidence="2" type="ORF">TVAG_130200</name>
</gene>
<keyword evidence="3" id="KW-1185">Reference proteome</keyword>
<dbReference type="RefSeq" id="XP_001580898.1">
    <property type="nucleotide sequence ID" value="XM_001580848.1"/>
</dbReference>
<accession>A2DIB6</accession>
<dbReference type="EMBL" id="DS113203">
    <property type="protein sequence ID" value="EAY19912.1"/>
    <property type="molecule type" value="Genomic_DNA"/>
</dbReference>
<protein>
    <submittedName>
        <fullName evidence="2">Uncharacterized protein</fullName>
    </submittedName>
</protein>
<organism evidence="2 3">
    <name type="scientific">Trichomonas vaginalis (strain ATCC PRA-98 / G3)</name>
    <dbReference type="NCBI Taxonomy" id="412133"/>
    <lineage>
        <taxon>Eukaryota</taxon>
        <taxon>Metamonada</taxon>
        <taxon>Parabasalia</taxon>
        <taxon>Trichomonadida</taxon>
        <taxon>Trichomonadidae</taxon>
        <taxon>Trichomonas</taxon>
    </lineage>
</organism>
<dbReference type="OrthoDB" id="10547419at2759"/>
<dbReference type="VEuPathDB" id="TrichDB:TVAGG3_0711790"/>
<reference evidence="2" key="2">
    <citation type="journal article" date="2007" name="Science">
        <title>Draft genome sequence of the sexually transmitted pathogen Trichomonas vaginalis.</title>
        <authorList>
            <person name="Carlton J.M."/>
            <person name="Hirt R.P."/>
            <person name="Silva J.C."/>
            <person name="Delcher A.L."/>
            <person name="Schatz M."/>
            <person name="Zhao Q."/>
            <person name="Wortman J.R."/>
            <person name="Bidwell S.L."/>
            <person name="Alsmark U.C.M."/>
            <person name="Besteiro S."/>
            <person name="Sicheritz-Ponten T."/>
            <person name="Noel C.J."/>
            <person name="Dacks J.B."/>
            <person name="Foster P.G."/>
            <person name="Simillion C."/>
            <person name="Van de Peer Y."/>
            <person name="Miranda-Saavedra D."/>
            <person name="Barton G.J."/>
            <person name="Westrop G.D."/>
            <person name="Mueller S."/>
            <person name="Dessi D."/>
            <person name="Fiori P.L."/>
            <person name="Ren Q."/>
            <person name="Paulsen I."/>
            <person name="Zhang H."/>
            <person name="Bastida-Corcuera F.D."/>
            <person name="Simoes-Barbosa A."/>
            <person name="Brown M.T."/>
            <person name="Hayes R.D."/>
            <person name="Mukherjee M."/>
            <person name="Okumura C.Y."/>
            <person name="Schneider R."/>
            <person name="Smith A.J."/>
            <person name="Vanacova S."/>
            <person name="Villalvazo M."/>
            <person name="Haas B.J."/>
            <person name="Pertea M."/>
            <person name="Feldblyum T.V."/>
            <person name="Utterback T.R."/>
            <person name="Shu C.L."/>
            <person name="Osoegawa K."/>
            <person name="de Jong P.J."/>
            <person name="Hrdy I."/>
            <person name="Horvathova L."/>
            <person name="Zubacova Z."/>
            <person name="Dolezal P."/>
            <person name="Malik S.B."/>
            <person name="Logsdon J.M. Jr."/>
            <person name="Henze K."/>
            <person name="Gupta A."/>
            <person name="Wang C.C."/>
            <person name="Dunne R.L."/>
            <person name="Upcroft J.A."/>
            <person name="Upcroft P."/>
            <person name="White O."/>
            <person name="Salzberg S.L."/>
            <person name="Tang P."/>
            <person name="Chiu C.-H."/>
            <person name="Lee Y.-S."/>
            <person name="Embley T.M."/>
            <person name="Coombs G.H."/>
            <person name="Mottram J.C."/>
            <person name="Tachezy J."/>
            <person name="Fraser-Liggett C.M."/>
            <person name="Johnson P.J."/>
        </authorList>
    </citation>
    <scope>NUCLEOTIDE SEQUENCE [LARGE SCALE GENOMIC DNA]</scope>
    <source>
        <strain evidence="2">G3</strain>
    </source>
</reference>
<dbReference type="VEuPathDB" id="TrichDB:TVAG_130200"/>
<proteinExistence type="predicted"/>
<name>A2DIB6_TRIV3</name>